<dbReference type="Proteomes" id="UP000176544">
    <property type="component" value="Unassembled WGS sequence"/>
</dbReference>
<dbReference type="AlphaFoldDB" id="A0A1G1ZD66"/>
<keyword evidence="3 10" id="KW-0812">Transmembrane</keyword>
<evidence type="ECO:0000256" key="1">
    <source>
        <dbReference type="ARBA" id="ARBA00004141"/>
    </source>
</evidence>
<dbReference type="EMBL" id="MHJA01000004">
    <property type="protein sequence ID" value="OGY61627.1"/>
    <property type="molecule type" value="Genomic_DNA"/>
</dbReference>
<protein>
    <recommendedName>
        <fullName evidence="11">Vitamin K epoxide reductase domain-containing protein</fullName>
    </recommendedName>
</protein>
<dbReference type="STRING" id="1797692.A3I33_00705"/>
<feature type="transmembrane region" description="Helical" evidence="10">
    <location>
        <begin position="86"/>
        <end position="106"/>
    </location>
</feature>
<reference evidence="12 13" key="1">
    <citation type="journal article" date="2016" name="Nat. Commun.">
        <title>Thousands of microbial genomes shed light on interconnected biogeochemical processes in an aquifer system.</title>
        <authorList>
            <person name="Anantharaman K."/>
            <person name="Brown C.T."/>
            <person name="Hug L.A."/>
            <person name="Sharon I."/>
            <person name="Castelle C.J."/>
            <person name="Probst A.J."/>
            <person name="Thomas B.C."/>
            <person name="Singh A."/>
            <person name="Wilkins M.J."/>
            <person name="Karaoz U."/>
            <person name="Brodie E.L."/>
            <person name="Williams K.H."/>
            <person name="Hubbard S.S."/>
            <person name="Banfield J.F."/>
        </authorList>
    </citation>
    <scope>NUCLEOTIDE SEQUENCE [LARGE SCALE GENOMIC DNA]</scope>
</reference>
<evidence type="ECO:0000256" key="7">
    <source>
        <dbReference type="ARBA" id="ARBA00023136"/>
    </source>
</evidence>
<dbReference type="InterPro" id="IPR044698">
    <property type="entry name" value="VKOR/LTO1"/>
</dbReference>
<dbReference type="GO" id="GO:0016020">
    <property type="term" value="C:membrane"/>
    <property type="evidence" value="ECO:0007669"/>
    <property type="project" value="UniProtKB-SubCell"/>
</dbReference>
<evidence type="ECO:0000313" key="12">
    <source>
        <dbReference type="EMBL" id="OGY61627.1"/>
    </source>
</evidence>
<dbReference type="Pfam" id="PF07884">
    <property type="entry name" value="VKOR"/>
    <property type="match status" value="1"/>
</dbReference>
<accession>A0A1G1ZD66</accession>
<feature type="transmembrane region" description="Helical" evidence="10">
    <location>
        <begin position="112"/>
        <end position="137"/>
    </location>
</feature>
<dbReference type="GO" id="GO:0016491">
    <property type="term" value="F:oxidoreductase activity"/>
    <property type="evidence" value="ECO:0007669"/>
    <property type="project" value="UniProtKB-KW"/>
</dbReference>
<evidence type="ECO:0000256" key="6">
    <source>
        <dbReference type="ARBA" id="ARBA00023002"/>
    </source>
</evidence>
<evidence type="ECO:0000313" key="13">
    <source>
        <dbReference type="Proteomes" id="UP000176544"/>
    </source>
</evidence>
<evidence type="ECO:0000256" key="8">
    <source>
        <dbReference type="ARBA" id="ARBA00023157"/>
    </source>
</evidence>
<organism evidence="12 13">
    <name type="scientific">Candidatus Colwellbacteria bacterium RIFCSPLOWO2_02_FULL_45_11</name>
    <dbReference type="NCBI Taxonomy" id="1797692"/>
    <lineage>
        <taxon>Bacteria</taxon>
        <taxon>Candidatus Colwelliibacteriota</taxon>
    </lineage>
</organism>
<dbReference type="InterPro" id="IPR012932">
    <property type="entry name" value="VKOR"/>
</dbReference>
<comment type="subcellular location">
    <subcellularLocation>
        <location evidence="1">Membrane</location>
        <topology evidence="1">Multi-pass membrane protein</topology>
    </subcellularLocation>
</comment>
<comment type="similarity">
    <text evidence="2">Belongs to the VKOR family.</text>
</comment>
<dbReference type="Gene3D" id="1.20.1440.130">
    <property type="entry name" value="VKOR domain"/>
    <property type="match status" value="1"/>
</dbReference>
<dbReference type="PANTHER" id="PTHR34573">
    <property type="entry name" value="VKC DOMAIN-CONTAINING PROTEIN"/>
    <property type="match status" value="1"/>
</dbReference>
<feature type="transmembrane region" description="Helical" evidence="10">
    <location>
        <begin position="9"/>
        <end position="28"/>
    </location>
</feature>
<keyword evidence="9" id="KW-0676">Redox-active center</keyword>
<evidence type="ECO:0000256" key="10">
    <source>
        <dbReference type="SAM" id="Phobius"/>
    </source>
</evidence>
<dbReference type="PANTHER" id="PTHR34573:SF1">
    <property type="entry name" value="VITAMIN K EPOXIDE REDUCTASE DOMAIN-CONTAINING PROTEIN"/>
    <property type="match status" value="1"/>
</dbReference>
<evidence type="ECO:0000256" key="2">
    <source>
        <dbReference type="ARBA" id="ARBA00006214"/>
    </source>
</evidence>
<dbReference type="GO" id="GO:0048038">
    <property type="term" value="F:quinone binding"/>
    <property type="evidence" value="ECO:0007669"/>
    <property type="project" value="UniProtKB-KW"/>
</dbReference>
<evidence type="ECO:0000256" key="4">
    <source>
        <dbReference type="ARBA" id="ARBA00022719"/>
    </source>
</evidence>
<gene>
    <name evidence="12" type="ORF">A3I33_00705</name>
</gene>
<evidence type="ECO:0000259" key="11">
    <source>
        <dbReference type="SMART" id="SM00756"/>
    </source>
</evidence>
<evidence type="ECO:0000256" key="5">
    <source>
        <dbReference type="ARBA" id="ARBA00022989"/>
    </source>
</evidence>
<name>A0A1G1ZD66_9BACT</name>
<evidence type="ECO:0000256" key="3">
    <source>
        <dbReference type="ARBA" id="ARBA00022692"/>
    </source>
</evidence>
<feature type="domain" description="Vitamin K epoxide reductase" evidence="11">
    <location>
        <begin position="7"/>
        <end position="137"/>
    </location>
</feature>
<feature type="transmembrane region" description="Helical" evidence="10">
    <location>
        <begin position="58"/>
        <end position="79"/>
    </location>
</feature>
<dbReference type="SMART" id="SM00756">
    <property type="entry name" value="VKc"/>
    <property type="match status" value="1"/>
</dbReference>
<dbReference type="CDD" id="cd12916">
    <property type="entry name" value="VKOR_1"/>
    <property type="match status" value="1"/>
</dbReference>
<sequence>MQQLTPSKIFVITLIVISVIGFSDATYLTAKHYLDDPVTCSIFKGCETVTESKYSTVFNIPIALFGVFYYLFVSVLLFLYMEGLKVLKLLLLSTTSAFFVTLFLVYLQAFVLNAFCMFCIISAVSSTALFAGTVYIARKSRTLAEG</sequence>
<keyword evidence="7 10" id="KW-0472">Membrane</keyword>
<keyword evidence="5 10" id="KW-1133">Transmembrane helix</keyword>
<keyword evidence="8" id="KW-1015">Disulfide bond</keyword>
<dbReference type="InterPro" id="IPR038354">
    <property type="entry name" value="VKOR_sf"/>
</dbReference>
<evidence type="ECO:0000256" key="9">
    <source>
        <dbReference type="ARBA" id="ARBA00023284"/>
    </source>
</evidence>
<keyword evidence="4" id="KW-0874">Quinone</keyword>
<comment type="caution">
    <text evidence="12">The sequence shown here is derived from an EMBL/GenBank/DDBJ whole genome shotgun (WGS) entry which is preliminary data.</text>
</comment>
<proteinExistence type="inferred from homology"/>
<keyword evidence="6" id="KW-0560">Oxidoreductase</keyword>